<proteinExistence type="predicted"/>
<dbReference type="Proteomes" id="UP001230426">
    <property type="component" value="Unassembled WGS sequence"/>
</dbReference>
<dbReference type="PROSITE" id="PS51371">
    <property type="entry name" value="CBS"/>
    <property type="match status" value="1"/>
</dbReference>
<dbReference type="Gene3D" id="3.10.580.10">
    <property type="entry name" value="CBS-domain"/>
    <property type="match status" value="1"/>
</dbReference>
<evidence type="ECO:0000313" key="5">
    <source>
        <dbReference type="Proteomes" id="UP001230426"/>
    </source>
</evidence>
<evidence type="ECO:0000313" key="4">
    <source>
        <dbReference type="EMBL" id="MDP9868259.1"/>
    </source>
</evidence>
<organism evidence="4 5">
    <name type="scientific">Streptosporangium brasiliense</name>
    <dbReference type="NCBI Taxonomy" id="47480"/>
    <lineage>
        <taxon>Bacteria</taxon>
        <taxon>Bacillati</taxon>
        <taxon>Actinomycetota</taxon>
        <taxon>Actinomycetes</taxon>
        <taxon>Streptosporangiales</taxon>
        <taxon>Streptosporangiaceae</taxon>
        <taxon>Streptosporangium</taxon>
    </lineage>
</organism>
<comment type="caution">
    <text evidence="4">The sequence shown here is derived from an EMBL/GenBank/DDBJ whole genome shotgun (WGS) entry which is preliminary data.</text>
</comment>
<dbReference type="SMART" id="SM00116">
    <property type="entry name" value="CBS"/>
    <property type="match status" value="1"/>
</dbReference>
<dbReference type="EMBL" id="JAUSRB010000002">
    <property type="protein sequence ID" value="MDP9868259.1"/>
    <property type="molecule type" value="Genomic_DNA"/>
</dbReference>
<evidence type="ECO:0000256" key="2">
    <source>
        <dbReference type="SAM" id="MobiDB-lite"/>
    </source>
</evidence>
<evidence type="ECO:0000259" key="3">
    <source>
        <dbReference type="PROSITE" id="PS51371"/>
    </source>
</evidence>
<feature type="domain" description="CBS" evidence="3">
    <location>
        <begin position="9"/>
        <end position="66"/>
    </location>
</feature>
<evidence type="ECO:0000256" key="1">
    <source>
        <dbReference type="PROSITE-ProRule" id="PRU00703"/>
    </source>
</evidence>
<keyword evidence="5" id="KW-1185">Reference proteome</keyword>
<gene>
    <name evidence="4" type="ORF">J2S55_007525</name>
</gene>
<name>A0ABT9RG78_9ACTN</name>
<reference evidence="4 5" key="1">
    <citation type="submission" date="2023-07" db="EMBL/GenBank/DDBJ databases">
        <title>Sequencing the genomes of 1000 actinobacteria strains.</title>
        <authorList>
            <person name="Klenk H.-P."/>
        </authorList>
    </citation>
    <scope>NUCLEOTIDE SEQUENCE [LARGE SCALE GENOMIC DNA]</scope>
    <source>
        <strain evidence="4 5">DSM 44109</strain>
    </source>
</reference>
<accession>A0ABT9RG78</accession>
<sequence length="102" mass="11210">MRVEVKDVMTMQVASVNGSTPFKDATEALIAHSVSTLPVVDGDGLLEGIVSHHDLLKVFVRRDADIADEVCEEILQHTLWEQPNDATAPEDRHTDRAHAPAQ</sequence>
<protein>
    <submittedName>
        <fullName evidence="4">CBS-domain-containing membrane protein</fullName>
    </submittedName>
</protein>
<dbReference type="InterPro" id="IPR046342">
    <property type="entry name" value="CBS_dom_sf"/>
</dbReference>
<dbReference type="Pfam" id="PF00571">
    <property type="entry name" value="CBS"/>
    <property type="match status" value="1"/>
</dbReference>
<feature type="region of interest" description="Disordered" evidence="2">
    <location>
        <begin position="79"/>
        <end position="102"/>
    </location>
</feature>
<dbReference type="SUPFAM" id="SSF54631">
    <property type="entry name" value="CBS-domain pair"/>
    <property type="match status" value="1"/>
</dbReference>
<dbReference type="InterPro" id="IPR000644">
    <property type="entry name" value="CBS_dom"/>
</dbReference>
<dbReference type="RefSeq" id="WP_306870922.1">
    <property type="nucleotide sequence ID" value="NZ_JAUSRB010000002.1"/>
</dbReference>
<feature type="compositionally biased region" description="Basic and acidic residues" evidence="2">
    <location>
        <begin position="89"/>
        <end position="102"/>
    </location>
</feature>
<keyword evidence="1" id="KW-0129">CBS domain</keyword>